<evidence type="ECO:0000256" key="3">
    <source>
        <dbReference type="ARBA" id="ARBA00012755"/>
    </source>
</evidence>
<keyword evidence="7" id="KW-1015">Disulfide bond</keyword>
<dbReference type="CDD" id="cd14792">
    <property type="entry name" value="GH27"/>
    <property type="match status" value="1"/>
</dbReference>
<dbReference type="PANTHER" id="PTHR11452">
    <property type="entry name" value="ALPHA-GALACTOSIDASE/ALPHA-N-ACETYLGALACTOSAMINIDASE"/>
    <property type="match status" value="1"/>
</dbReference>
<dbReference type="Pfam" id="PF16499">
    <property type="entry name" value="Melibiase_2"/>
    <property type="match status" value="2"/>
</dbReference>
<feature type="signal peptide" evidence="8">
    <location>
        <begin position="1"/>
        <end position="23"/>
    </location>
</feature>
<evidence type="ECO:0000313" key="11">
    <source>
        <dbReference type="Proteomes" id="UP001430584"/>
    </source>
</evidence>
<dbReference type="GeneID" id="92009266"/>
<protein>
    <recommendedName>
        <fullName evidence="3 7">Alpha-galactosidase</fullName>
        <ecNumber evidence="3 7">3.2.1.22</ecNumber>
    </recommendedName>
    <alternativeName>
        <fullName evidence="7">Melibiase</fullName>
    </alternativeName>
</protein>
<dbReference type="EMBL" id="JAJVCZ030000005">
    <property type="protein sequence ID" value="KAL0259444.1"/>
    <property type="molecule type" value="Genomic_DNA"/>
</dbReference>
<dbReference type="Pfam" id="PF17801">
    <property type="entry name" value="Melibiase_C"/>
    <property type="match status" value="1"/>
</dbReference>
<evidence type="ECO:0000256" key="2">
    <source>
        <dbReference type="ARBA" id="ARBA00009743"/>
    </source>
</evidence>
<comment type="similarity">
    <text evidence="2 7">Belongs to the glycosyl hydrolase 27 family.</text>
</comment>
<evidence type="ECO:0000256" key="4">
    <source>
        <dbReference type="ARBA" id="ARBA00022729"/>
    </source>
</evidence>
<evidence type="ECO:0000256" key="6">
    <source>
        <dbReference type="ARBA" id="ARBA00023295"/>
    </source>
</evidence>
<dbReference type="InterPro" id="IPR013785">
    <property type="entry name" value="Aldolase_TIM"/>
</dbReference>
<keyword evidence="11" id="KW-1185">Reference proteome</keyword>
<dbReference type="SUPFAM" id="SSF51445">
    <property type="entry name" value="(Trans)glycosidases"/>
    <property type="match status" value="1"/>
</dbReference>
<proteinExistence type="inferred from homology"/>
<evidence type="ECO:0000256" key="7">
    <source>
        <dbReference type="RuleBase" id="RU361168"/>
    </source>
</evidence>
<dbReference type="Gene3D" id="2.60.40.1180">
    <property type="entry name" value="Golgi alpha-mannosidase II"/>
    <property type="match status" value="1"/>
</dbReference>
<comment type="caution">
    <text evidence="10">The sequence shown here is derived from an EMBL/GenBank/DDBJ whole genome shotgun (WGS) entry which is preliminary data.</text>
</comment>
<dbReference type="InterPro" id="IPR017853">
    <property type="entry name" value="GH"/>
</dbReference>
<dbReference type="SUPFAM" id="SSF51011">
    <property type="entry name" value="Glycosyl hydrolase domain"/>
    <property type="match status" value="1"/>
</dbReference>
<evidence type="ECO:0000313" key="10">
    <source>
        <dbReference type="EMBL" id="KAL0259444.1"/>
    </source>
</evidence>
<name>A0ABR3CFY5_9PEZI</name>
<dbReference type="InterPro" id="IPR041233">
    <property type="entry name" value="Melibiase_C"/>
</dbReference>
<reference evidence="10 11" key="1">
    <citation type="submission" date="2024-02" db="EMBL/GenBank/DDBJ databases">
        <title>De novo assembly and annotation of 12 fungi associated with fruit tree decline syndrome in Ontario, Canada.</title>
        <authorList>
            <person name="Sulman M."/>
            <person name="Ellouze W."/>
            <person name="Ilyukhin E."/>
        </authorList>
    </citation>
    <scope>NUCLEOTIDE SEQUENCE [LARGE SCALE GENOMIC DNA]</scope>
    <source>
        <strain evidence="10 11">FDS-637</strain>
    </source>
</reference>
<dbReference type="RefSeq" id="XP_066632473.1">
    <property type="nucleotide sequence ID" value="XM_066776631.1"/>
</dbReference>
<feature type="chain" id="PRO_5046581384" description="Alpha-galactosidase" evidence="8">
    <location>
        <begin position="24"/>
        <end position="583"/>
    </location>
</feature>
<dbReference type="InterPro" id="IPR002241">
    <property type="entry name" value="Glyco_hydro_27"/>
</dbReference>
<keyword evidence="5 7" id="KW-0378">Hydrolase</keyword>
<evidence type="ECO:0000256" key="1">
    <source>
        <dbReference type="ARBA" id="ARBA00001255"/>
    </source>
</evidence>
<organism evidence="10 11">
    <name type="scientific">Diplodia seriata</name>
    <dbReference type="NCBI Taxonomy" id="420778"/>
    <lineage>
        <taxon>Eukaryota</taxon>
        <taxon>Fungi</taxon>
        <taxon>Dikarya</taxon>
        <taxon>Ascomycota</taxon>
        <taxon>Pezizomycotina</taxon>
        <taxon>Dothideomycetes</taxon>
        <taxon>Dothideomycetes incertae sedis</taxon>
        <taxon>Botryosphaeriales</taxon>
        <taxon>Botryosphaeriaceae</taxon>
        <taxon>Diplodia</taxon>
    </lineage>
</organism>
<evidence type="ECO:0000256" key="5">
    <source>
        <dbReference type="ARBA" id="ARBA00022801"/>
    </source>
</evidence>
<dbReference type="EC" id="3.2.1.22" evidence="3 7"/>
<dbReference type="Proteomes" id="UP001430584">
    <property type="component" value="Unassembled WGS sequence"/>
</dbReference>
<dbReference type="PANTHER" id="PTHR11452:SF75">
    <property type="entry name" value="ALPHA-GALACTOSIDASE MEL1"/>
    <property type="match status" value="1"/>
</dbReference>
<sequence length="583" mass="62067">MIGTQTALRLLAGIVALPGHVAATARTATPQLGWNSYNYYSCLPNETIIQENAQGLVDLGFAEKGYDVVTTDCGWPSSNRTADGKITWNSTLFPSGFPALGEYIHGLGLQFGLYSGAGKWQCTPDPDHIFLVASLGYETEDAQSFAEWGGDALKYDNCWANVTEDKSLIPLQGSLSKLISPARFVEYNPYEPDPSVRFAEMAQALDAVDRPIVYQICQWGVGEDLGVWAPKLGNSWRISNDIYNSWSSIWRITNQVVPFWKHTGVGKFADMDMLIVGLNALSLEEERFHFTMWAINKSPLIIGAPMSTTLTPQASLDILANEEVLAINQDALGQQARLVQRYTEEEYDVWAGNLTDGRLVVAVANWRNDSRSVSLNLSSPALGVAAAGAVRDVWAASDLGAADGGGEALQLDLAGHEAKLLVLSDVTPTNTSLADAHYYPVTGAAVAGGNASILACGGGECLPVGSKAVDVYPGSTVTFSNVSSPSSGSLLLAIDYINYDVALQSSWSNGTNTRNVTLSVNGAAAKRWALPISGGDWFETGRLVVEVGEGLVEGDGNVVVLGAPGPDPAPDVVGLAVLEERSA</sequence>
<keyword evidence="6 7" id="KW-0326">Glycosidase</keyword>
<comment type="catalytic activity">
    <reaction evidence="1 7">
        <text>Hydrolysis of terminal, non-reducing alpha-D-galactose residues in alpha-D-galactosides, including galactose oligosaccharides, galactomannans and galactolipids.</text>
        <dbReference type="EC" id="3.2.1.22"/>
    </reaction>
</comment>
<dbReference type="Gene3D" id="3.20.20.70">
    <property type="entry name" value="Aldolase class I"/>
    <property type="match status" value="1"/>
</dbReference>
<dbReference type="PRINTS" id="PR00740">
    <property type="entry name" value="GLHYDRLASE27"/>
</dbReference>
<dbReference type="InterPro" id="IPR013780">
    <property type="entry name" value="Glyco_hydro_b"/>
</dbReference>
<evidence type="ECO:0000259" key="9">
    <source>
        <dbReference type="Pfam" id="PF17801"/>
    </source>
</evidence>
<evidence type="ECO:0000256" key="8">
    <source>
        <dbReference type="SAM" id="SignalP"/>
    </source>
</evidence>
<dbReference type="Gene3D" id="2.60.120.260">
    <property type="entry name" value="Galactose-binding domain-like"/>
    <property type="match status" value="1"/>
</dbReference>
<gene>
    <name evidence="10" type="ORF">SLS55_005181</name>
</gene>
<feature type="domain" description="Alpha galactosidase C-terminal" evidence="9">
    <location>
        <begin position="345"/>
        <end position="423"/>
    </location>
</feature>
<accession>A0ABR3CFY5</accession>
<keyword evidence="4 8" id="KW-0732">Signal</keyword>